<comment type="similarity">
    <text evidence="1">Belongs to the 'phage' integrase family.</text>
</comment>
<name>A0A077MBD1_9MICO</name>
<sequence>MAGNIAKRANGKWLAPYRDESGKEHSRHFDRKIDAHQWLDSVTSAVVTGTYADPQAGRITFAAFFGEWAARQVWAPGTVLAMSLAARSVPFAGKPMKQVRRSDVETWIKQMDAAGLAPGTIKTRYVNVRSVFRAAVKDRVIGADPTDGVRLPRGRRADVAMSIPTPDDVGQLMAVADERFQPFVALCAFAGLRLGEAAGVQLGDVDFLRKSLKVSRQVQRVNGGAIDVRAPKYGSERVVYLADSLVTVLAKHVASHGTTGNDRWLFAGDGDGPPHQNTVGYWWRKTLHDAELSGIKLHDLRHFYASGLIAAGCDVVTVQRSLGHSKATTTLNTYAHLWATAEDRMFLDALGTVMHGSSTEQTFESVPHLKDSTSWPPRPPPSASSRPRSPLRPWKLPR</sequence>
<dbReference type="AlphaFoldDB" id="A0A077MBD1"/>
<dbReference type="PANTHER" id="PTHR30349:SF64">
    <property type="entry name" value="PROPHAGE INTEGRASE INTD-RELATED"/>
    <property type="match status" value="1"/>
</dbReference>
<dbReference type="Gene3D" id="1.10.443.10">
    <property type="entry name" value="Intergrase catalytic core"/>
    <property type="match status" value="1"/>
</dbReference>
<dbReference type="SUPFAM" id="SSF56349">
    <property type="entry name" value="DNA breaking-rejoining enzymes"/>
    <property type="match status" value="1"/>
</dbReference>
<dbReference type="GO" id="GO:0003677">
    <property type="term" value="F:DNA binding"/>
    <property type="evidence" value="ECO:0007669"/>
    <property type="project" value="UniProtKB-KW"/>
</dbReference>
<evidence type="ECO:0000259" key="5">
    <source>
        <dbReference type="PROSITE" id="PS51898"/>
    </source>
</evidence>
<feature type="region of interest" description="Disordered" evidence="4">
    <location>
        <begin position="358"/>
        <end position="398"/>
    </location>
</feature>
<feature type="compositionally biased region" description="Low complexity" evidence="4">
    <location>
        <begin position="383"/>
        <end position="398"/>
    </location>
</feature>
<dbReference type="Gene3D" id="1.10.150.130">
    <property type="match status" value="1"/>
</dbReference>
<dbReference type="RefSeq" id="WP_084733549.1">
    <property type="nucleotide sequence ID" value="NZ_HF571038.1"/>
</dbReference>
<keyword evidence="7" id="KW-1185">Reference proteome</keyword>
<dbReference type="InterPro" id="IPR011010">
    <property type="entry name" value="DNA_brk_join_enz"/>
</dbReference>
<dbReference type="STRING" id="1193518.BN13_150038"/>
<dbReference type="PROSITE" id="PS51898">
    <property type="entry name" value="TYR_RECOMBINASE"/>
    <property type="match status" value="1"/>
</dbReference>
<dbReference type="Proteomes" id="UP000035720">
    <property type="component" value="Unassembled WGS sequence"/>
</dbReference>
<evidence type="ECO:0000313" key="7">
    <source>
        <dbReference type="Proteomes" id="UP000035720"/>
    </source>
</evidence>
<feature type="domain" description="Tyr recombinase" evidence="5">
    <location>
        <begin position="159"/>
        <end position="348"/>
    </location>
</feature>
<gene>
    <name evidence="6" type="ORF">BN13_150038</name>
</gene>
<dbReference type="InterPro" id="IPR002104">
    <property type="entry name" value="Integrase_catalytic"/>
</dbReference>
<evidence type="ECO:0000256" key="3">
    <source>
        <dbReference type="ARBA" id="ARBA00023172"/>
    </source>
</evidence>
<keyword evidence="2" id="KW-0238">DNA-binding</keyword>
<comment type="caution">
    <text evidence="6">The sequence shown here is derived from an EMBL/GenBank/DDBJ whole genome shotgun (WGS) entry which is preliminary data.</text>
</comment>
<dbReference type="PANTHER" id="PTHR30349">
    <property type="entry name" value="PHAGE INTEGRASE-RELATED"/>
    <property type="match status" value="1"/>
</dbReference>
<evidence type="ECO:0000256" key="2">
    <source>
        <dbReference type="ARBA" id="ARBA00023125"/>
    </source>
</evidence>
<evidence type="ECO:0000256" key="1">
    <source>
        <dbReference type="ARBA" id="ARBA00008857"/>
    </source>
</evidence>
<dbReference type="CDD" id="cd01189">
    <property type="entry name" value="INT_ICEBs1_C_like"/>
    <property type="match status" value="1"/>
</dbReference>
<dbReference type="GO" id="GO:0006310">
    <property type="term" value="P:DNA recombination"/>
    <property type="evidence" value="ECO:0007669"/>
    <property type="project" value="UniProtKB-KW"/>
</dbReference>
<organism evidence="6 7">
    <name type="scientific">Nostocoides jenkinsii Ben 74</name>
    <dbReference type="NCBI Taxonomy" id="1193518"/>
    <lineage>
        <taxon>Bacteria</taxon>
        <taxon>Bacillati</taxon>
        <taxon>Actinomycetota</taxon>
        <taxon>Actinomycetes</taxon>
        <taxon>Micrococcales</taxon>
        <taxon>Intrasporangiaceae</taxon>
        <taxon>Nostocoides</taxon>
    </lineage>
</organism>
<dbReference type="GO" id="GO:0015074">
    <property type="term" value="P:DNA integration"/>
    <property type="evidence" value="ECO:0007669"/>
    <property type="project" value="InterPro"/>
</dbReference>
<dbReference type="InterPro" id="IPR013762">
    <property type="entry name" value="Integrase-like_cat_sf"/>
</dbReference>
<dbReference type="InterPro" id="IPR050090">
    <property type="entry name" value="Tyrosine_recombinase_XerCD"/>
</dbReference>
<reference evidence="6 7" key="1">
    <citation type="journal article" date="2013" name="ISME J.">
        <title>A metabolic model for members of the genus Tetrasphaera involved in enhanced biological phosphorus removal.</title>
        <authorList>
            <person name="Kristiansen R."/>
            <person name="Nguyen H.T.T."/>
            <person name="Saunders A.M."/>
            <person name="Nielsen J.L."/>
            <person name="Wimmer R."/>
            <person name="Le V.Q."/>
            <person name="McIlroy S.J."/>
            <person name="Petrovski S."/>
            <person name="Seviour R.J."/>
            <person name="Calteau A."/>
            <person name="Nielsen K.L."/>
            <person name="Nielsen P.H."/>
        </authorList>
    </citation>
    <scope>NUCLEOTIDE SEQUENCE [LARGE SCALE GENOMIC DNA]</scope>
    <source>
        <strain evidence="6 7">Ben 74</strain>
    </source>
</reference>
<evidence type="ECO:0000313" key="6">
    <source>
        <dbReference type="EMBL" id="CCI52177.1"/>
    </source>
</evidence>
<keyword evidence="3" id="KW-0233">DNA recombination</keyword>
<dbReference type="EMBL" id="CAJC01000057">
    <property type="protein sequence ID" value="CCI52177.1"/>
    <property type="molecule type" value="Genomic_DNA"/>
</dbReference>
<protein>
    <submittedName>
        <fullName evidence="6">Phage integrase family protein</fullName>
    </submittedName>
</protein>
<evidence type="ECO:0000256" key="4">
    <source>
        <dbReference type="SAM" id="MobiDB-lite"/>
    </source>
</evidence>
<dbReference type="InterPro" id="IPR010998">
    <property type="entry name" value="Integrase_recombinase_N"/>
</dbReference>
<proteinExistence type="inferred from homology"/>
<accession>A0A077MBD1</accession>
<dbReference type="Pfam" id="PF00589">
    <property type="entry name" value="Phage_integrase"/>
    <property type="match status" value="1"/>
</dbReference>